<dbReference type="InterPro" id="IPR007492">
    <property type="entry name" value="LytTR_DNA-bd_dom"/>
</dbReference>
<evidence type="ECO:0000259" key="4">
    <source>
        <dbReference type="PROSITE" id="PS50110"/>
    </source>
</evidence>
<comment type="function">
    <text evidence="2">May play the central regulatory role in sporulation. It may be an element of the effector pathway responsible for the activation of sporulation genes in response to nutritional stress. Spo0A may act in concert with spo0H (a sigma factor) to control the expression of some genes that are critical to the sporulation process.</text>
</comment>
<dbReference type="GO" id="GO:0000156">
    <property type="term" value="F:phosphorelay response regulator activity"/>
    <property type="evidence" value="ECO:0007669"/>
    <property type="project" value="InterPro"/>
</dbReference>
<evidence type="ECO:0000256" key="1">
    <source>
        <dbReference type="ARBA" id="ARBA00018672"/>
    </source>
</evidence>
<accession>A0A413PY67</accession>
<evidence type="ECO:0000313" key="7">
    <source>
        <dbReference type="Proteomes" id="UP000286561"/>
    </source>
</evidence>
<keyword evidence="6" id="KW-0238">DNA-binding</keyword>
<keyword evidence="3" id="KW-0597">Phosphoprotein</keyword>
<dbReference type="EMBL" id="QSEP01000034">
    <property type="protein sequence ID" value="RGZ83039.1"/>
    <property type="molecule type" value="Genomic_DNA"/>
</dbReference>
<dbReference type="PANTHER" id="PTHR37299:SF1">
    <property type="entry name" value="STAGE 0 SPORULATION PROTEIN A HOMOLOG"/>
    <property type="match status" value="1"/>
</dbReference>
<dbReference type="PROSITE" id="PS50930">
    <property type="entry name" value="HTH_LYTTR"/>
    <property type="match status" value="1"/>
</dbReference>
<evidence type="ECO:0000256" key="3">
    <source>
        <dbReference type="PROSITE-ProRule" id="PRU00169"/>
    </source>
</evidence>
<dbReference type="PROSITE" id="PS50110">
    <property type="entry name" value="RESPONSE_REGULATORY"/>
    <property type="match status" value="1"/>
</dbReference>
<sequence length="250" mass="29309">MISIAVCDDNEITAQEISEKVKQCCPIEAEVSVFYHIKDILFSIHNENKLFDIIFMDIEFDVSSGIEASKQINAWHPDCQIIYITNYTNYFTSVYETSHIYYILKKDIDTYLSTALKKAIQQIAKINQYYLIIQSKQQHIRIAQSKILYLERIMRTTNIHTADTIYQTPEKMDSLLERLCPWFCPSHRSYIVNGRHIVNLDRHHAILSNDTSVPVSRTCYESLKKTFARCIWQMGCILQMKKRKESFNDA</sequence>
<reference evidence="6 7" key="1">
    <citation type="submission" date="2018-08" db="EMBL/GenBank/DDBJ databases">
        <title>A genome reference for cultivated species of the human gut microbiota.</title>
        <authorList>
            <person name="Zou Y."/>
            <person name="Xue W."/>
            <person name="Luo G."/>
        </authorList>
    </citation>
    <scope>NUCLEOTIDE SEQUENCE [LARGE SCALE GENOMIC DNA]</scope>
    <source>
        <strain evidence="6 7">AM48-23BH</strain>
    </source>
</reference>
<feature type="modified residue" description="4-aspartylphosphate" evidence="3">
    <location>
        <position position="57"/>
    </location>
</feature>
<dbReference type="Pfam" id="PF00072">
    <property type="entry name" value="Response_reg"/>
    <property type="match status" value="1"/>
</dbReference>
<feature type="domain" description="HTH LytTR-type" evidence="5">
    <location>
        <begin position="131"/>
        <end position="229"/>
    </location>
</feature>
<name>A0A413PY67_9FIRM</name>
<dbReference type="Proteomes" id="UP000286561">
    <property type="component" value="Unassembled WGS sequence"/>
</dbReference>
<dbReference type="AlphaFoldDB" id="A0A413PY67"/>
<gene>
    <name evidence="6" type="ORF">DW972_07130</name>
</gene>
<dbReference type="InterPro" id="IPR046947">
    <property type="entry name" value="LytR-like"/>
</dbReference>
<evidence type="ECO:0000313" key="6">
    <source>
        <dbReference type="EMBL" id="RGZ83039.1"/>
    </source>
</evidence>
<evidence type="ECO:0000259" key="5">
    <source>
        <dbReference type="PROSITE" id="PS50930"/>
    </source>
</evidence>
<dbReference type="SUPFAM" id="SSF52172">
    <property type="entry name" value="CheY-like"/>
    <property type="match status" value="1"/>
</dbReference>
<comment type="caution">
    <text evidence="6">The sequence shown here is derived from an EMBL/GenBank/DDBJ whole genome shotgun (WGS) entry which is preliminary data.</text>
</comment>
<feature type="domain" description="Response regulatory" evidence="4">
    <location>
        <begin position="3"/>
        <end position="120"/>
    </location>
</feature>
<organism evidence="6 7">
    <name type="scientific">Anaerobutyricum hallii</name>
    <dbReference type="NCBI Taxonomy" id="39488"/>
    <lineage>
        <taxon>Bacteria</taxon>
        <taxon>Bacillati</taxon>
        <taxon>Bacillota</taxon>
        <taxon>Clostridia</taxon>
        <taxon>Lachnospirales</taxon>
        <taxon>Lachnospiraceae</taxon>
        <taxon>Anaerobutyricum</taxon>
    </lineage>
</organism>
<dbReference type="Gene3D" id="3.40.50.2300">
    <property type="match status" value="1"/>
</dbReference>
<dbReference type="InterPro" id="IPR001789">
    <property type="entry name" value="Sig_transdc_resp-reg_receiver"/>
</dbReference>
<dbReference type="Gene3D" id="2.40.50.1020">
    <property type="entry name" value="LytTr DNA-binding domain"/>
    <property type="match status" value="1"/>
</dbReference>
<dbReference type="RefSeq" id="WP_118329327.1">
    <property type="nucleotide sequence ID" value="NZ_QSEP01000034.1"/>
</dbReference>
<protein>
    <recommendedName>
        <fullName evidence="1">Stage 0 sporulation protein A homolog</fullName>
    </recommendedName>
</protein>
<evidence type="ECO:0000256" key="2">
    <source>
        <dbReference type="ARBA" id="ARBA00024867"/>
    </source>
</evidence>
<proteinExistence type="predicted"/>
<dbReference type="SMART" id="SM00850">
    <property type="entry name" value="LytTR"/>
    <property type="match status" value="1"/>
</dbReference>
<dbReference type="PANTHER" id="PTHR37299">
    <property type="entry name" value="TRANSCRIPTIONAL REGULATOR-RELATED"/>
    <property type="match status" value="1"/>
</dbReference>
<dbReference type="GO" id="GO:0003677">
    <property type="term" value="F:DNA binding"/>
    <property type="evidence" value="ECO:0007669"/>
    <property type="project" value="UniProtKB-KW"/>
</dbReference>
<dbReference type="Pfam" id="PF04397">
    <property type="entry name" value="LytTR"/>
    <property type="match status" value="1"/>
</dbReference>
<dbReference type="InterPro" id="IPR011006">
    <property type="entry name" value="CheY-like_superfamily"/>
</dbReference>